<evidence type="ECO:0000313" key="11">
    <source>
        <dbReference type="EMBL" id="PKI74965.1"/>
    </source>
</evidence>
<dbReference type="PROSITE" id="PS50011">
    <property type="entry name" value="PROTEIN_KINASE_DOM"/>
    <property type="match status" value="1"/>
</dbReference>
<dbReference type="InterPro" id="IPR000719">
    <property type="entry name" value="Prot_kinase_dom"/>
</dbReference>
<dbReference type="InterPro" id="IPR011009">
    <property type="entry name" value="Kinase-like_dom_sf"/>
</dbReference>
<evidence type="ECO:0000256" key="3">
    <source>
        <dbReference type="ARBA" id="ARBA00022527"/>
    </source>
</evidence>
<keyword evidence="4" id="KW-0808">Transferase</keyword>
<proteinExistence type="predicted"/>
<evidence type="ECO:0000256" key="7">
    <source>
        <dbReference type="ARBA" id="ARBA00022840"/>
    </source>
</evidence>
<comment type="catalytic activity">
    <reaction evidence="8">
        <text>L-threonyl-[protein] + ATP = O-phospho-L-threonyl-[protein] + ADP + H(+)</text>
        <dbReference type="Rhea" id="RHEA:46608"/>
        <dbReference type="Rhea" id="RHEA-COMP:11060"/>
        <dbReference type="Rhea" id="RHEA-COMP:11605"/>
        <dbReference type="ChEBI" id="CHEBI:15378"/>
        <dbReference type="ChEBI" id="CHEBI:30013"/>
        <dbReference type="ChEBI" id="CHEBI:30616"/>
        <dbReference type="ChEBI" id="CHEBI:61977"/>
        <dbReference type="ChEBI" id="CHEBI:456216"/>
        <dbReference type="EC" id="2.7.11.1"/>
    </reaction>
</comment>
<keyword evidence="3" id="KW-0723">Serine/threonine-protein kinase</keyword>
<keyword evidence="7" id="KW-0067">ATP-binding</keyword>
<dbReference type="Gene3D" id="1.10.510.10">
    <property type="entry name" value="Transferase(Phosphotransferase) domain 1"/>
    <property type="match status" value="1"/>
</dbReference>
<dbReference type="GO" id="GO:0016020">
    <property type="term" value="C:membrane"/>
    <property type="evidence" value="ECO:0007669"/>
    <property type="project" value="UniProtKB-SubCell"/>
</dbReference>
<name>A0A2I0L2Q7_PUNGR</name>
<accession>A0A2I0L2Q7</accession>
<evidence type="ECO:0000256" key="6">
    <source>
        <dbReference type="ARBA" id="ARBA00022777"/>
    </source>
</evidence>
<keyword evidence="5" id="KW-0547">Nucleotide-binding</keyword>
<evidence type="ECO:0000256" key="4">
    <source>
        <dbReference type="ARBA" id="ARBA00022679"/>
    </source>
</evidence>
<sequence length="339" mass="37867">MCAPTASAVSAQLPIARAHPLLFKTSVPGEDLQFGQFKRFSLRELQLATKGFSPENILEIGAFGNVYKGCLADGSLVAVKRPKEEHPWGGELQLFQTELLMSRLADHQNLLRVHGFCITPTERLLIYPYMATVASLLGATTRQYSQPLLGWPTRKQIAMGAARGLRYLHEQCDFKIVHSDVNSSNILLDENFEAVVGNLGLAKLMDHKDTLITTPICGTARYLATEFISKGELSEKTDVFCYGVMLLELVTGQSHLALELVACQEPVMLLDWVKGLLRKRSSDINPGDYVKDQVEQLIRVALMCTQVNAMERPRMSEVVDMLEQEALAKRYGRSGRRRK</sequence>
<dbReference type="GO" id="GO:0005524">
    <property type="term" value="F:ATP binding"/>
    <property type="evidence" value="ECO:0007669"/>
    <property type="project" value="UniProtKB-KW"/>
</dbReference>
<evidence type="ECO:0000256" key="5">
    <source>
        <dbReference type="ARBA" id="ARBA00022741"/>
    </source>
</evidence>
<gene>
    <name evidence="11" type="ORF">CRG98_004737</name>
</gene>
<dbReference type="GO" id="GO:0004674">
    <property type="term" value="F:protein serine/threonine kinase activity"/>
    <property type="evidence" value="ECO:0007669"/>
    <property type="project" value="UniProtKB-KW"/>
</dbReference>
<keyword evidence="12" id="KW-1185">Reference proteome</keyword>
<dbReference type="PANTHER" id="PTHR48006">
    <property type="entry name" value="LEUCINE-RICH REPEAT-CONTAINING PROTEIN DDB_G0281931-RELATED"/>
    <property type="match status" value="1"/>
</dbReference>
<dbReference type="PANTHER" id="PTHR48006:SF102">
    <property type="entry name" value="LEUCINE-RICH REPEAT-CONTAINING PROTEIN DDB_G0281931-RELATED"/>
    <property type="match status" value="1"/>
</dbReference>
<evidence type="ECO:0000259" key="10">
    <source>
        <dbReference type="PROSITE" id="PS50011"/>
    </source>
</evidence>
<protein>
    <recommendedName>
        <fullName evidence="2">non-specific serine/threonine protein kinase</fullName>
        <ecNumber evidence="2">2.7.11.1</ecNumber>
    </recommendedName>
</protein>
<keyword evidence="6" id="KW-0418">Kinase</keyword>
<feature type="domain" description="Protein kinase" evidence="10">
    <location>
        <begin position="52"/>
        <end position="327"/>
    </location>
</feature>
<dbReference type="PIRSF" id="PIRSF000654">
    <property type="entry name" value="Integrin-linked_kinase"/>
    <property type="match status" value="1"/>
</dbReference>
<comment type="catalytic activity">
    <reaction evidence="9">
        <text>L-seryl-[protein] + ATP = O-phospho-L-seryl-[protein] + ADP + H(+)</text>
        <dbReference type="Rhea" id="RHEA:17989"/>
        <dbReference type="Rhea" id="RHEA-COMP:9863"/>
        <dbReference type="Rhea" id="RHEA-COMP:11604"/>
        <dbReference type="ChEBI" id="CHEBI:15378"/>
        <dbReference type="ChEBI" id="CHEBI:29999"/>
        <dbReference type="ChEBI" id="CHEBI:30616"/>
        <dbReference type="ChEBI" id="CHEBI:83421"/>
        <dbReference type="ChEBI" id="CHEBI:456216"/>
        <dbReference type="EC" id="2.7.11.1"/>
    </reaction>
</comment>
<evidence type="ECO:0000313" key="12">
    <source>
        <dbReference type="Proteomes" id="UP000233551"/>
    </source>
</evidence>
<comment type="caution">
    <text evidence="11">The sequence shown here is derived from an EMBL/GenBank/DDBJ whole genome shotgun (WGS) entry which is preliminary data.</text>
</comment>
<dbReference type="InterPro" id="IPR051824">
    <property type="entry name" value="LRR_Rcpt-Like_S/T_Kinase"/>
</dbReference>
<dbReference type="Proteomes" id="UP000233551">
    <property type="component" value="Unassembled WGS sequence"/>
</dbReference>
<dbReference type="AlphaFoldDB" id="A0A2I0L2Q7"/>
<organism evidence="11 12">
    <name type="scientific">Punica granatum</name>
    <name type="common">Pomegranate</name>
    <dbReference type="NCBI Taxonomy" id="22663"/>
    <lineage>
        <taxon>Eukaryota</taxon>
        <taxon>Viridiplantae</taxon>
        <taxon>Streptophyta</taxon>
        <taxon>Embryophyta</taxon>
        <taxon>Tracheophyta</taxon>
        <taxon>Spermatophyta</taxon>
        <taxon>Magnoliopsida</taxon>
        <taxon>eudicotyledons</taxon>
        <taxon>Gunneridae</taxon>
        <taxon>Pentapetalae</taxon>
        <taxon>rosids</taxon>
        <taxon>malvids</taxon>
        <taxon>Myrtales</taxon>
        <taxon>Lythraceae</taxon>
        <taxon>Punica</taxon>
    </lineage>
</organism>
<comment type="subcellular location">
    <subcellularLocation>
        <location evidence="1">Membrane</location>
        <topology evidence="1">Single-pass type I membrane protein</topology>
    </subcellularLocation>
</comment>
<evidence type="ECO:0000256" key="2">
    <source>
        <dbReference type="ARBA" id="ARBA00012513"/>
    </source>
</evidence>
<dbReference type="FunFam" id="3.30.200.20:FF:000015">
    <property type="entry name" value="Somatic embryogenesis receptor kinase 1"/>
    <property type="match status" value="1"/>
</dbReference>
<evidence type="ECO:0000256" key="8">
    <source>
        <dbReference type="ARBA" id="ARBA00047899"/>
    </source>
</evidence>
<dbReference type="STRING" id="22663.A0A2I0L2Q7"/>
<dbReference type="Pfam" id="PF07714">
    <property type="entry name" value="PK_Tyr_Ser-Thr"/>
    <property type="match status" value="1"/>
</dbReference>
<dbReference type="SUPFAM" id="SSF56112">
    <property type="entry name" value="Protein kinase-like (PK-like)"/>
    <property type="match status" value="1"/>
</dbReference>
<dbReference type="Gene3D" id="3.30.200.20">
    <property type="entry name" value="Phosphorylase Kinase, domain 1"/>
    <property type="match status" value="1"/>
</dbReference>
<dbReference type="InterPro" id="IPR001245">
    <property type="entry name" value="Ser-Thr/Tyr_kinase_cat_dom"/>
</dbReference>
<evidence type="ECO:0000256" key="9">
    <source>
        <dbReference type="ARBA" id="ARBA00048679"/>
    </source>
</evidence>
<reference evidence="11 12" key="1">
    <citation type="submission" date="2017-11" db="EMBL/GenBank/DDBJ databases">
        <title>De-novo sequencing of pomegranate (Punica granatum L.) genome.</title>
        <authorList>
            <person name="Akparov Z."/>
            <person name="Amiraslanov A."/>
            <person name="Hajiyeva S."/>
            <person name="Abbasov M."/>
            <person name="Kaur K."/>
            <person name="Hamwieh A."/>
            <person name="Solovyev V."/>
            <person name="Salamov A."/>
            <person name="Braich B."/>
            <person name="Kosarev P."/>
            <person name="Mahmoud A."/>
            <person name="Hajiyev E."/>
            <person name="Babayeva S."/>
            <person name="Izzatullayeva V."/>
            <person name="Mammadov A."/>
            <person name="Mammadov A."/>
            <person name="Sharifova S."/>
            <person name="Ojaghi J."/>
            <person name="Eynullazada K."/>
            <person name="Bayramov B."/>
            <person name="Abdulazimova A."/>
            <person name="Shahmuradov I."/>
        </authorList>
    </citation>
    <scope>NUCLEOTIDE SEQUENCE [LARGE SCALE GENOMIC DNA]</scope>
    <source>
        <strain evidence="12">cv. AG2017</strain>
        <tissue evidence="11">Leaf</tissue>
    </source>
</reference>
<evidence type="ECO:0000256" key="1">
    <source>
        <dbReference type="ARBA" id="ARBA00004479"/>
    </source>
</evidence>
<dbReference type="EC" id="2.7.11.1" evidence="2"/>
<dbReference type="EMBL" id="PGOL01000189">
    <property type="protein sequence ID" value="PKI74965.1"/>
    <property type="molecule type" value="Genomic_DNA"/>
</dbReference>